<dbReference type="GO" id="GO:0050660">
    <property type="term" value="F:flavin adenine dinucleotide binding"/>
    <property type="evidence" value="ECO:0007669"/>
    <property type="project" value="InterPro"/>
</dbReference>
<feature type="binding site" evidence="1">
    <location>
        <position position="255"/>
    </location>
    <ligand>
        <name>[2Fe-2S] cluster</name>
        <dbReference type="ChEBI" id="CHEBI:190135"/>
    </ligand>
</feature>
<dbReference type="Proteomes" id="UP000198729">
    <property type="component" value="Unassembled WGS sequence"/>
</dbReference>
<keyword evidence="1" id="KW-0408">Iron</keyword>
<keyword evidence="1" id="KW-0411">Iron-sulfur</keyword>
<feature type="domain" description="FAD-binding FR-type" evidence="2">
    <location>
        <begin position="5"/>
        <end position="103"/>
    </location>
</feature>
<dbReference type="PIRSF" id="PIRSF006816">
    <property type="entry name" value="Cyc3_hyd_g"/>
    <property type="match status" value="1"/>
</dbReference>
<dbReference type="GO" id="GO:0046872">
    <property type="term" value="F:metal ion binding"/>
    <property type="evidence" value="ECO:0007669"/>
    <property type="project" value="UniProtKB-KW"/>
</dbReference>
<dbReference type="SUPFAM" id="SSF63380">
    <property type="entry name" value="Riboflavin synthase domain-like"/>
    <property type="match status" value="1"/>
</dbReference>
<reference evidence="3 4" key="1">
    <citation type="submission" date="2016-10" db="EMBL/GenBank/DDBJ databases">
        <authorList>
            <person name="de Groot N.N."/>
        </authorList>
    </citation>
    <scope>NUCLEOTIDE SEQUENCE [LARGE SCALE GENOMIC DNA]</scope>
    <source>
        <strain evidence="3">1</strain>
    </source>
</reference>
<dbReference type="InterPro" id="IPR050353">
    <property type="entry name" value="PyrK_electron_transfer"/>
</dbReference>
<gene>
    <name evidence="3" type="ORF">NSMM_160033</name>
</gene>
<dbReference type="GO" id="GO:0016491">
    <property type="term" value="F:oxidoreductase activity"/>
    <property type="evidence" value="ECO:0007669"/>
    <property type="project" value="InterPro"/>
</dbReference>
<dbReference type="PRINTS" id="PR00371">
    <property type="entry name" value="FPNCR"/>
</dbReference>
<dbReference type="AlphaFoldDB" id="A0A1G5SB70"/>
<dbReference type="PRINTS" id="PR00406">
    <property type="entry name" value="CYTB5RDTASE"/>
</dbReference>
<dbReference type="SUPFAM" id="SSF52343">
    <property type="entry name" value="Ferredoxin reductase-like, C-terminal NADP-linked domain"/>
    <property type="match status" value="1"/>
</dbReference>
<dbReference type="InterPro" id="IPR019480">
    <property type="entry name" value="Dihydroorotate_DH_Fe-S-bd"/>
</dbReference>
<dbReference type="GO" id="GO:0006221">
    <property type="term" value="P:pyrimidine nucleotide biosynthetic process"/>
    <property type="evidence" value="ECO:0007669"/>
    <property type="project" value="InterPro"/>
</dbReference>
<dbReference type="InterPro" id="IPR001709">
    <property type="entry name" value="Flavoprot_Pyr_Nucl_cyt_Rdtase"/>
</dbReference>
<keyword evidence="4" id="KW-1185">Reference proteome</keyword>
<keyword evidence="1" id="KW-0479">Metal-binding</keyword>
<dbReference type="InterPro" id="IPR039261">
    <property type="entry name" value="FNR_nucleotide-bd"/>
</dbReference>
<evidence type="ECO:0000256" key="1">
    <source>
        <dbReference type="PIRSR" id="PIRSR006816-2"/>
    </source>
</evidence>
<feature type="binding site" evidence="1">
    <location>
        <position position="247"/>
    </location>
    <ligand>
        <name>[2Fe-2S] cluster</name>
        <dbReference type="ChEBI" id="CHEBI:190135"/>
    </ligand>
</feature>
<comment type="cofactor">
    <cofactor evidence="1">
        <name>[2Fe-2S] cluster</name>
        <dbReference type="ChEBI" id="CHEBI:190135"/>
    </cofactor>
    <text evidence="1">Binds 1 [2Fe-2S] cluster per subunit.</text>
</comment>
<accession>A0A1G5SB70</accession>
<protein>
    <submittedName>
        <fullName evidence="3">Oxidoreductase FAD/NAD(P)-binding domain protein</fullName>
    </submittedName>
</protein>
<evidence type="ECO:0000259" key="2">
    <source>
        <dbReference type="PROSITE" id="PS51384"/>
    </source>
</evidence>
<name>A0A1G5SB70_9PROT</name>
<dbReference type="STRING" id="51642.NSMM_160033"/>
<feature type="binding site" evidence="1">
    <location>
        <position position="239"/>
    </location>
    <ligand>
        <name>[2Fe-2S] cluster</name>
        <dbReference type="ChEBI" id="CHEBI:190135"/>
    </ligand>
</feature>
<dbReference type="InterPro" id="IPR001433">
    <property type="entry name" value="OxRdtase_FAD/NAD-bd"/>
</dbReference>
<dbReference type="EMBL" id="FMWO01000021">
    <property type="protein sequence ID" value="SCZ84443.1"/>
    <property type="molecule type" value="Genomic_DNA"/>
</dbReference>
<dbReference type="Gene3D" id="3.40.50.80">
    <property type="entry name" value="Nucleotide-binding domain of ferredoxin-NADP reductase (FNR) module"/>
    <property type="match status" value="1"/>
</dbReference>
<dbReference type="InterPro" id="IPR017938">
    <property type="entry name" value="Riboflavin_synthase-like_b-brl"/>
</dbReference>
<proteinExistence type="predicted"/>
<keyword evidence="1" id="KW-0001">2Fe-2S</keyword>
<dbReference type="PROSITE" id="PS51384">
    <property type="entry name" value="FAD_FR"/>
    <property type="match status" value="1"/>
</dbReference>
<dbReference type="GO" id="GO:0051537">
    <property type="term" value="F:2 iron, 2 sulfur cluster binding"/>
    <property type="evidence" value="ECO:0007669"/>
    <property type="project" value="UniProtKB-KW"/>
</dbReference>
<dbReference type="CDD" id="cd06221">
    <property type="entry name" value="sulfite_reductase_like"/>
    <property type="match status" value="1"/>
</dbReference>
<dbReference type="InterPro" id="IPR017927">
    <property type="entry name" value="FAD-bd_FR_type"/>
</dbReference>
<evidence type="ECO:0000313" key="3">
    <source>
        <dbReference type="EMBL" id="SCZ84443.1"/>
    </source>
</evidence>
<dbReference type="Pfam" id="PF00175">
    <property type="entry name" value="NAD_binding_1"/>
    <property type="match status" value="1"/>
</dbReference>
<dbReference type="PANTHER" id="PTHR43513">
    <property type="entry name" value="DIHYDROOROTATE DEHYDROGENASE B (NAD(+)), ELECTRON TRANSFER SUBUNIT"/>
    <property type="match status" value="1"/>
</dbReference>
<feature type="binding site" evidence="1">
    <location>
        <position position="244"/>
    </location>
    <ligand>
        <name>[2Fe-2S] cluster</name>
        <dbReference type="ChEBI" id="CHEBI:190135"/>
    </ligand>
</feature>
<sequence length="275" mass="30313">MADPMLPAVYKVVQVAQDLPDTVTLDLIPVFASKLSACQPGQFNMLYAFGQGEVPISVSGNTDEINVIRHTIRAVGSVTEALTSIKMGDQVGLRGPFGRAWPLAAMQGKDIVLIAGGLGLAPLRPAIYHLLNHRDAYGQVTLFYGTRTPQDRLYADEFDRWQQRDDLETGITVDSAGRDWRGQVGAVTTLLEGRHFDGKNTIALICGPEVMMRFSSTELEKRGVQPDNIYVSMERNMKCAIGFCGHCQYGPHFICKDGPVFALSQVAHLFRIREI</sequence>
<dbReference type="Pfam" id="PF10418">
    <property type="entry name" value="DHODB_Fe-S_bind"/>
    <property type="match status" value="1"/>
</dbReference>
<dbReference type="InterPro" id="IPR012165">
    <property type="entry name" value="Cyt_c3_hydrogenase_gsu"/>
</dbReference>
<dbReference type="Gene3D" id="2.40.30.10">
    <property type="entry name" value="Translation factors"/>
    <property type="match status" value="1"/>
</dbReference>
<dbReference type="RefSeq" id="WP_090283926.1">
    <property type="nucleotide sequence ID" value="NZ_FMWO01000021.1"/>
</dbReference>
<evidence type="ECO:0000313" key="4">
    <source>
        <dbReference type="Proteomes" id="UP000198729"/>
    </source>
</evidence>
<dbReference type="OrthoDB" id="9796486at2"/>
<organism evidence="3 4">
    <name type="scientific">Nitrosomonas mobilis</name>
    <dbReference type="NCBI Taxonomy" id="51642"/>
    <lineage>
        <taxon>Bacteria</taxon>
        <taxon>Pseudomonadati</taxon>
        <taxon>Pseudomonadota</taxon>
        <taxon>Betaproteobacteria</taxon>
        <taxon>Nitrosomonadales</taxon>
        <taxon>Nitrosomonadaceae</taxon>
        <taxon>Nitrosomonas</taxon>
    </lineage>
</organism>